<feature type="compositionally biased region" description="Basic and acidic residues" evidence="5">
    <location>
        <begin position="1034"/>
        <end position="1055"/>
    </location>
</feature>
<dbReference type="SUPFAM" id="SSF90229">
    <property type="entry name" value="CCCH zinc finger"/>
    <property type="match status" value="1"/>
</dbReference>
<evidence type="ECO:0000256" key="3">
    <source>
        <dbReference type="ARBA" id="ARBA00022833"/>
    </source>
</evidence>
<dbReference type="GeneID" id="54292544"/>
<feature type="region of interest" description="Disordered" evidence="5">
    <location>
        <begin position="1"/>
        <end position="22"/>
    </location>
</feature>
<feature type="compositionally biased region" description="Basic and acidic residues" evidence="5">
    <location>
        <begin position="1"/>
        <end position="12"/>
    </location>
</feature>
<dbReference type="GO" id="GO:0000785">
    <property type="term" value="C:chromatin"/>
    <property type="evidence" value="ECO:0007669"/>
    <property type="project" value="TreeGrafter"/>
</dbReference>
<feature type="domain" description="C3H1-type" evidence="6">
    <location>
        <begin position="1070"/>
        <end position="1095"/>
    </location>
</feature>
<evidence type="ECO:0000313" key="8">
    <source>
        <dbReference type="Proteomes" id="UP000799438"/>
    </source>
</evidence>
<name>A0A6A6B1W7_9PEZI</name>
<feature type="compositionally biased region" description="Basic and acidic residues" evidence="5">
    <location>
        <begin position="516"/>
        <end position="540"/>
    </location>
</feature>
<dbReference type="RefSeq" id="XP_033392973.1">
    <property type="nucleotide sequence ID" value="XM_033535050.1"/>
</dbReference>
<evidence type="ECO:0000256" key="1">
    <source>
        <dbReference type="ARBA" id="ARBA00022723"/>
    </source>
</evidence>
<dbReference type="GO" id="GO:0008270">
    <property type="term" value="F:zinc ion binding"/>
    <property type="evidence" value="ECO:0007669"/>
    <property type="project" value="UniProtKB-KW"/>
</dbReference>
<dbReference type="InterPro" id="IPR000571">
    <property type="entry name" value="Znf_CCCH"/>
</dbReference>
<feature type="zinc finger region" description="C3H1-type" evidence="4">
    <location>
        <begin position="1070"/>
        <end position="1095"/>
    </location>
</feature>
<organism evidence="7 8">
    <name type="scientific">Aplosporella prunicola CBS 121167</name>
    <dbReference type="NCBI Taxonomy" id="1176127"/>
    <lineage>
        <taxon>Eukaryota</taxon>
        <taxon>Fungi</taxon>
        <taxon>Dikarya</taxon>
        <taxon>Ascomycota</taxon>
        <taxon>Pezizomycotina</taxon>
        <taxon>Dothideomycetes</taxon>
        <taxon>Dothideomycetes incertae sedis</taxon>
        <taxon>Botryosphaeriales</taxon>
        <taxon>Aplosporellaceae</taxon>
        <taxon>Aplosporella</taxon>
    </lineage>
</organism>
<keyword evidence="2 4" id="KW-0863">Zinc-finger</keyword>
<evidence type="ECO:0000256" key="2">
    <source>
        <dbReference type="ARBA" id="ARBA00022771"/>
    </source>
</evidence>
<feature type="region of interest" description="Disordered" evidence="5">
    <location>
        <begin position="923"/>
        <end position="945"/>
    </location>
</feature>
<keyword evidence="1 4" id="KW-0479">Metal-binding</keyword>
<gene>
    <name evidence="7" type="ORF">K452DRAFT_112842</name>
</gene>
<proteinExistence type="predicted"/>
<sequence>MASDHVQLEEPHPGQQMFDGFNDLFPAAANDQAWSSFSQNPQPWQQQQPPAAFENSAFYGRAFSNSPTPYHLAHHGNLQQQPFSQQVLDPALMSAGAADASEYDLNMPSYPASSSTIAPQALQSVYPRATPPTTAQYEAPPKRNSASNGASASAPVPAAVNSPAPEPSPAPAPAQIHLPAPKGLVSGNFIIVDYDELSKATNSTRLHEFVNIGDGAVEMPMMKSSIPQYTPRKSRNELKRLAASDSKLLARIAKSSKKAKTTTPKLPRFKSPSTGIRSPASLRDDVTDSSSETESSDDYSDYDSSDDEEPELSPLPSTRPSGTLPGVRYDIMKATWRPRNKFISADDIRAGLLDFWEIIKNIRDRWKGDLAALKAAEEKEKRPPDFHELKSRVSEQRGKMEMAVKVALEHGHPDIIRTLGGNVSFLFVAYQFLADRIRENEYNDAFSKSILELLSRVGNIMSESLEKTKLNTALKRYLTRGDDKTKPQAQAIFDRATANSKKKAEENAPAAPNGEQKADAKKENGIKKEGIKKDESKTKAEPALATRPQPAAVAGVKRPRPGEAAGAQPVKKTATSTAGTNGSVKAGSAAALGPKRPGAAGASTASAAGATAAAKPKPIAKPSMFASLQSASKKSGAAATAKPATVAAVKKPAPAPSSAPRFSFAETMANLTKPKEEKPAAKPEDNRPPETEEERTKRLRKEERRKLRVTWKPEKELESVRYFTHDPDEELGHDANMVRDVADVGGEGRMFKQHKDMMDLDEDDDRLSEESFRPWREPSLVDFSAVPKEERERNYEPYGGGARKVESQEREVQEQREATTLLVFYTNSSDIPPCPKEPTTEEVPEENREPVLFGTPDEKTLARAATFAPPAAVVPSSAPETPGAPDISKILAILGTAQQQPQPVQAPAPQPQSELEKTFSMFAPQQPQQPQQPQMQFTPAPAPAPAPQVDIQAILATLGNMQAQTPAQNQPQQQAPHQAAAFPGMANPGFDFAAMLQGVQNAGMPPAMSGFGAAFPQMQQSNGGQPLMSQQQQFHEEERKRTRDGGNDGRDGDFKRGRKNKKWPSNKEKPQFVVACRFWQEGKCAKGDSCTYLHH</sequence>
<feature type="compositionally biased region" description="Polar residues" evidence="5">
    <location>
        <begin position="573"/>
        <end position="583"/>
    </location>
</feature>
<dbReference type="PROSITE" id="PS50103">
    <property type="entry name" value="ZF_C3H1"/>
    <property type="match status" value="1"/>
</dbReference>
<dbReference type="GO" id="GO:0008157">
    <property type="term" value="F:protein phosphatase 1 binding"/>
    <property type="evidence" value="ECO:0007669"/>
    <property type="project" value="TreeGrafter"/>
</dbReference>
<feature type="region of interest" description="Disordered" evidence="5">
    <location>
        <begin position="254"/>
        <end position="326"/>
    </location>
</feature>
<feature type="compositionally biased region" description="Low complexity" evidence="5">
    <location>
        <begin position="630"/>
        <end position="660"/>
    </location>
</feature>
<feature type="region of interest" description="Disordered" evidence="5">
    <location>
        <begin position="1012"/>
        <end position="1067"/>
    </location>
</feature>
<feature type="compositionally biased region" description="Low complexity" evidence="5">
    <location>
        <begin position="145"/>
        <end position="163"/>
    </location>
</feature>
<feature type="compositionally biased region" description="Basic and acidic residues" evidence="5">
    <location>
        <begin position="803"/>
        <end position="817"/>
    </location>
</feature>
<feature type="region of interest" description="Disordered" evidence="5">
    <location>
        <begin position="496"/>
        <end position="705"/>
    </location>
</feature>
<evidence type="ECO:0000256" key="4">
    <source>
        <dbReference type="PROSITE-ProRule" id="PRU00723"/>
    </source>
</evidence>
<dbReference type="Pfam" id="PF18345">
    <property type="entry name" value="zf_CCCH_4"/>
    <property type="match status" value="1"/>
</dbReference>
<reference evidence="7" key="1">
    <citation type="journal article" date="2020" name="Stud. Mycol.">
        <title>101 Dothideomycetes genomes: a test case for predicting lifestyles and emergence of pathogens.</title>
        <authorList>
            <person name="Haridas S."/>
            <person name="Albert R."/>
            <person name="Binder M."/>
            <person name="Bloem J."/>
            <person name="Labutti K."/>
            <person name="Salamov A."/>
            <person name="Andreopoulos B."/>
            <person name="Baker S."/>
            <person name="Barry K."/>
            <person name="Bills G."/>
            <person name="Bluhm B."/>
            <person name="Cannon C."/>
            <person name="Castanera R."/>
            <person name="Culley D."/>
            <person name="Daum C."/>
            <person name="Ezra D."/>
            <person name="Gonzalez J."/>
            <person name="Henrissat B."/>
            <person name="Kuo A."/>
            <person name="Liang C."/>
            <person name="Lipzen A."/>
            <person name="Lutzoni F."/>
            <person name="Magnuson J."/>
            <person name="Mondo S."/>
            <person name="Nolan M."/>
            <person name="Ohm R."/>
            <person name="Pangilinan J."/>
            <person name="Park H.-J."/>
            <person name="Ramirez L."/>
            <person name="Alfaro M."/>
            <person name="Sun H."/>
            <person name="Tritt A."/>
            <person name="Yoshinaga Y."/>
            <person name="Zwiers L.-H."/>
            <person name="Turgeon B."/>
            <person name="Goodwin S."/>
            <person name="Spatafora J."/>
            <person name="Crous P."/>
            <person name="Grigoriev I."/>
        </authorList>
    </citation>
    <scope>NUCLEOTIDE SEQUENCE</scope>
    <source>
        <strain evidence="7">CBS 121167</strain>
    </source>
</reference>
<feature type="compositionally biased region" description="Low complexity" evidence="5">
    <location>
        <begin position="598"/>
        <end position="623"/>
    </location>
</feature>
<feature type="region of interest" description="Disordered" evidence="5">
    <location>
        <begin position="130"/>
        <end position="176"/>
    </location>
</feature>
<accession>A0A6A6B1W7</accession>
<feature type="region of interest" description="Disordered" evidence="5">
    <location>
        <begin position="786"/>
        <end position="853"/>
    </location>
</feature>
<dbReference type="PANTHER" id="PTHR46557">
    <property type="entry name" value="SERINE/THREONINE-PROTEIN PHOSPHATASE 1 REGULATORY SUBUNIT 10-RELATED"/>
    <property type="match status" value="1"/>
</dbReference>
<dbReference type="PANTHER" id="PTHR46557:SF1">
    <property type="entry name" value="SERINE_THREONINE-PROTEIN PHOSPHATASE 1 REGULATORY SUBUNIT 10"/>
    <property type="match status" value="1"/>
</dbReference>
<feature type="region of interest" description="Disordered" evidence="5">
    <location>
        <begin position="752"/>
        <end position="772"/>
    </location>
</feature>
<dbReference type="AlphaFoldDB" id="A0A6A6B1W7"/>
<dbReference type="EMBL" id="ML995505">
    <property type="protein sequence ID" value="KAF2137255.1"/>
    <property type="molecule type" value="Genomic_DNA"/>
</dbReference>
<dbReference type="Proteomes" id="UP000799438">
    <property type="component" value="Unassembled WGS sequence"/>
</dbReference>
<evidence type="ECO:0000313" key="7">
    <source>
        <dbReference type="EMBL" id="KAF2137255.1"/>
    </source>
</evidence>
<feature type="compositionally biased region" description="Low complexity" evidence="5">
    <location>
        <begin position="923"/>
        <end position="939"/>
    </location>
</feature>
<feature type="compositionally biased region" description="Basic and acidic residues" evidence="5">
    <location>
        <begin position="673"/>
        <end position="705"/>
    </location>
</feature>
<evidence type="ECO:0000256" key="5">
    <source>
        <dbReference type="SAM" id="MobiDB-lite"/>
    </source>
</evidence>
<dbReference type="OrthoDB" id="4347at2759"/>
<feature type="compositionally biased region" description="Acidic residues" evidence="5">
    <location>
        <begin position="294"/>
        <end position="311"/>
    </location>
</feature>
<dbReference type="GO" id="GO:0072357">
    <property type="term" value="C:PTW/PP1 phosphatase complex"/>
    <property type="evidence" value="ECO:0007669"/>
    <property type="project" value="TreeGrafter"/>
</dbReference>
<protein>
    <recommendedName>
        <fullName evidence="6">C3H1-type domain-containing protein</fullName>
    </recommendedName>
</protein>
<keyword evidence="3 4" id="KW-0862">Zinc</keyword>
<keyword evidence="8" id="KW-1185">Reference proteome</keyword>
<evidence type="ECO:0000259" key="6">
    <source>
        <dbReference type="PROSITE" id="PS50103"/>
    </source>
</evidence>
<feature type="compositionally biased region" description="Polar residues" evidence="5">
    <location>
        <begin position="1017"/>
        <end position="1033"/>
    </location>
</feature>
<dbReference type="InterPro" id="IPR036855">
    <property type="entry name" value="Znf_CCCH_sf"/>
</dbReference>